<feature type="transmembrane region" description="Helical" evidence="1">
    <location>
        <begin position="100"/>
        <end position="118"/>
    </location>
</feature>
<evidence type="ECO:0000313" key="2">
    <source>
        <dbReference type="EMBL" id="SVB16660.1"/>
    </source>
</evidence>
<dbReference type="AlphaFoldDB" id="A0A382BS48"/>
<organism evidence="2">
    <name type="scientific">marine metagenome</name>
    <dbReference type="NCBI Taxonomy" id="408172"/>
    <lineage>
        <taxon>unclassified sequences</taxon>
        <taxon>metagenomes</taxon>
        <taxon>ecological metagenomes</taxon>
    </lineage>
</organism>
<feature type="non-terminal residue" evidence="2">
    <location>
        <position position="120"/>
    </location>
</feature>
<dbReference type="EMBL" id="UINC01031121">
    <property type="protein sequence ID" value="SVB16660.1"/>
    <property type="molecule type" value="Genomic_DNA"/>
</dbReference>
<feature type="transmembrane region" description="Helical" evidence="1">
    <location>
        <begin position="62"/>
        <end position="94"/>
    </location>
</feature>
<keyword evidence="1" id="KW-0812">Transmembrane</keyword>
<keyword evidence="1" id="KW-1133">Transmembrane helix</keyword>
<accession>A0A382BS48</accession>
<evidence type="ECO:0000256" key="1">
    <source>
        <dbReference type="SAM" id="Phobius"/>
    </source>
</evidence>
<feature type="transmembrane region" description="Helical" evidence="1">
    <location>
        <begin position="20"/>
        <end position="41"/>
    </location>
</feature>
<keyword evidence="1" id="KW-0472">Membrane</keyword>
<reference evidence="2" key="1">
    <citation type="submission" date="2018-05" db="EMBL/GenBank/DDBJ databases">
        <authorList>
            <person name="Lanie J.A."/>
            <person name="Ng W.-L."/>
            <person name="Kazmierczak K.M."/>
            <person name="Andrzejewski T.M."/>
            <person name="Davidsen T.M."/>
            <person name="Wayne K.J."/>
            <person name="Tettelin H."/>
            <person name="Glass J.I."/>
            <person name="Rusch D."/>
            <person name="Podicherti R."/>
            <person name="Tsui H.-C.T."/>
            <person name="Winkler M.E."/>
        </authorList>
    </citation>
    <scope>NUCLEOTIDE SEQUENCE</scope>
</reference>
<sequence length="120" mass="13110">MTLLAFGDTGLVFFDHDFSYISIICACVSMFIGIVMAQSGLDKIFNWEGELNFITEKFSKTILSNFSIIGLIQVTILETLSGLLSLLGSIMVLFYDDKSYGIVGLILAAGSFCILMAGQR</sequence>
<gene>
    <name evidence="2" type="ORF">METZ01_LOCUS169514</name>
</gene>
<proteinExistence type="predicted"/>
<protein>
    <submittedName>
        <fullName evidence="2">Uncharacterized protein</fullName>
    </submittedName>
</protein>
<name>A0A382BS48_9ZZZZ</name>